<dbReference type="RefSeq" id="WP_155353952.1">
    <property type="nucleotide sequence ID" value="NZ_BAAAHL010000038.1"/>
</dbReference>
<keyword evidence="3" id="KW-1185">Reference proteome</keyword>
<evidence type="ECO:0000313" key="2">
    <source>
        <dbReference type="EMBL" id="GES08334.1"/>
    </source>
</evidence>
<name>A0A5M3WH83_9ACTN</name>
<dbReference type="Proteomes" id="UP000331127">
    <property type="component" value="Unassembled WGS sequence"/>
</dbReference>
<evidence type="ECO:0008006" key="4">
    <source>
        <dbReference type="Google" id="ProtNLM"/>
    </source>
</evidence>
<protein>
    <recommendedName>
        <fullName evidence="4">Hydantoin racemase</fullName>
    </recommendedName>
</protein>
<dbReference type="InterPro" id="IPR053714">
    <property type="entry name" value="Iso_Racemase_Enz_sf"/>
</dbReference>
<accession>A0A5M3WH83</accession>
<comment type="caution">
    <text evidence="2">The sequence shown here is derived from an EMBL/GenBank/DDBJ whole genome shotgun (WGS) entry which is preliminary data.</text>
</comment>
<comment type="similarity">
    <text evidence="1">Belongs to the HyuE racemase family.</text>
</comment>
<dbReference type="InterPro" id="IPR015942">
    <property type="entry name" value="Asp/Glu/hydantoin_racemase"/>
</dbReference>
<sequence length="267" mass="29210">MRIWHQSFTVLEDVPRYREALERHLYAQVHPETTIDLHGMRPGTYPSDYPGSHIGYAYLAGLHKEQFVHAALQAQDDGYDAFLIATLPDTAYEEIRTVVDIPVVTFGQTSVLMAAMLGDCVGIVNFIAALEPQLRRNLRNYRLDSLVGPILQVEAGFSDVMAAYADPDPLRAAFERAARKAIGAGATVIVPGEGPLNVFLADLGIARVDDVPVLDSLGTCVRVAEVRAAQYRTQGLVASRVGFYGAQPPRRLLDAARQFYGVPTALT</sequence>
<dbReference type="Pfam" id="PF01177">
    <property type="entry name" value="Asp_Glu_race"/>
    <property type="match status" value="1"/>
</dbReference>
<evidence type="ECO:0000256" key="1">
    <source>
        <dbReference type="ARBA" id="ARBA00038414"/>
    </source>
</evidence>
<dbReference type="GO" id="GO:0047661">
    <property type="term" value="F:amino-acid racemase activity"/>
    <property type="evidence" value="ECO:0007669"/>
    <property type="project" value="InterPro"/>
</dbReference>
<proteinExistence type="inferred from homology"/>
<dbReference type="Gene3D" id="3.40.50.12500">
    <property type="match status" value="1"/>
</dbReference>
<gene>
    <name evidence="2" type="ORF">Amac_019300</name>
</gene>
<organism evidence="2 3">
    <name type="scientific">Acrocarpospora macrocephala</name>
    <dbReference type="NCBI Taxonomy" id="150177"/>
    <lineage>
        <taxon>Bacteria</taxon>
        <taxon>Bacillati</taxon>
        <taxon>Actinomycetota</taxon>
        <taxon>Actinomycetes</taxon>
        <taxon>Streptosporangiales</taxon>
        <taxon>Streptosporangiaceae</taxon>
        <taxon>Acrocarpospora</taxon>
    </lineage>
</organism>
<dbReference type="AlphaFoldDB" id="A0A5M3WH83"/>
<dbReference type="EMBL" id="BLAE01000010">
    <property type="protein sequence ID" value="GES08334.1"/>
    <property type="molecule type" value="Genomic_DNA"/>
</dbReference>
<evidence type="ECO:0000313" key="3">
    <source>
        <dbReference type="Proteomes" id="UP000331127"/>
    </source>
</evidence>
<reference evidence="2 3" key="1">
    <citation type="submission" date="2019-10" db="EMBL/GenBank/DDBJ databases">
        <title>Whole genome shotgun sequence of Acrocarpospora macrocephala NBRC 16266.</title>
        <authorList>
            <person name="Ichikawa N."/>
            <person name="Kimura A."/>
            <person name="Kitahashi Y."/>
            <person name="Komaki H."/>
            <person name="Oguchi A."/>
        </authorList>
    </citation>
    <scope>NUCLEOTIDE SEQUENCE [LARGE SCALE GENOMIC DNA]</scope>
    <source>
        <strain evidence="2 3">NBRC 16266</strain>
    </source>
</reference>
<dbReference type="OrthoDB" id="9791723at2"/>